<dbReference type="UniPathway" id="UPA00223"/>
<keyword evidence="10 16" id="KW-0812">Transmembrane</keyword>
<dbReference type="PANTHER" id="PTHR38689:SF1">
    <property type="entry name" value="SUCCINATE DEHYDROGENASE HYDROPHOBIC MEMBRANE ANCHOR SUBUNIT"/>
    <property type="match status" value="1"/>
</dbReference>
<evidence type="ECO:0000256" key="11">
    <source>
        <dbReference type="ARBA" id="ARBA00022723"/>
    </source>
</evidence>
<evidence type="ECO:0000256" key="5">
    <source>
        <dbReference type="ARBA" id="ARBA00022448"/>
    </source>
</evidence>
<evidence type="ECO:0000256" key="15">
    <source>
        <dbReference type="ARBA" id="ARBA00023136"/>
    </source>
</evidence>
<dbReference type="Pfam" id="PF01127">
    <property type="entry name" value="Sdh_cyt"/>
    <property type="match status" value="1"/>
</dbReference>
<evidence type="ECO:0000256" key="6">
    <source>
        <dbReference type="ARBA" id="ARBA00022475"/>
    </source>
</evidence>
<evidence type="ECO:0000256" key="16">
    <source>
        <dbReference type="SAM" id="Phobius"/>
    </source>
</evidence>
<dbReference type="GO" id="GO:0046872">
    <property type="term" value="F:metal ion binding"/>
    <property type="evidence" value="ECO:0007669"/>
    <property type="project" value="UniProtKB-KW"/>
</dbReference>
<organism evidence="17">
    <name type="scientific">hydrothermal vent metagenome</name>
    <dbReference type="NCBI Taxonomy" id="652676"/>
    <lineage>
        <taxon>unclassified sequences</taxon>
        <taxon>metagenomes</taxon>
        <taxon>ecological metagenomes</taxon>
    </lineage>
</organism>
<keyword evidence="14" id="KW-0408">Iron</keyword>
<sequence>MRWSLGGFRPWLFQRISAVYMLGFLLFFMLAIYSCPPVDYQAWRAWFAHPVMWMATAIFFVSLFLHVWVGLRDVILDYLHNVPIRLVVLVSLGIFLISLTLWVFRALFTVAYL</sequence>
<dbReference type="SUPFAM" id="SSF81343">
    <property type="entry name" value="Fumarate reductase respiratory complex transmembrane subunits"/>
    <property type="match status" value="1"/>
</dbReference>
<dbReference type="GO" id="GO:0017004">
    <property type="term" value="P:cytochrome complex assembly"/>
    <property type="evidence" value="ECO:0007669"/>
    <property type="project" value="TreeGrafter"/>
</dbReference>
<feature type="transmembrane region" description="Helical" evidence="16">
    <location>
        <begin position="83"/>
        <end position="104"/>
    </location>
</feature>
<evidence type="ECO:0000313" key="17">
    <source>
        <dbReference type="EMBL" id="VAW90206.1"/>
    </source>
</evidence>
<evidence type="ECO:0000256" key="14">
    <source>
        <dbReference type="ARBA" id="ARBA00023004"/>
    </source>
</evidence>
<dbReference type="AlphaFoldDB" id="A0A3B1ABL7"/>
<keyword evidence="6" id="KW-1003">Cell membrane</keyword>
<feature type="transmembrane region" description="Helical" evidence="16">
    <location>
        <begin position="53"/>
        <end position="71"/>
    </location>
</feature>
<gene>
    <name evidence="17" type="ORF">MNBD_GAMMA18-2494</name>
</gene>
<evidence type="ECO:0000256" key="3">
    <source>
        <dbReference type="ARBA" id="ARBA00004429"/>
    </source>
</evidence>
<keyword evidence="7" id="KW-0997">Cell inner membrane</keyword>
<evidence type="ECO:0000256" key="2">
    <source>
        <dbReference type="ARBA" id="ARBA00004050"/>
    </source>
</evidence>
<dbReference type="InterPro" id="IPR034804">
    <property type="entry name" value="SQR/QFR_C/D"/>
</dbReference>
<dbReference type="GO" id="GO:0009055">
    <property type="term" value="F:electron transfer activity"/>
    <property type="evidence" value="ECO:0007669"/>
    <property type="project" value="TreeGrafter"/>
</dbReference>
<dbReference type="GO" id="GO:0020037">
    <property type="term" value="F:heme binding"/>
    <property type="evidence" value="ECO:0007669"/>
    <property type="project" value="InterPro"/>
</dbReference>
<evidence type="ECO:0000256" key="4">
    <source>
        <dbReference type="ARBA" id="ARBA00005163"/>
    </source>
</evidence>
<evidence type="ECO:0000256" key="13">
    <source>
        <dbReference type="ARBA" id="ARBA00022989"/>
    </source>
</evidence>
<dbReference type="PANTHER" id="PTHR38689">
    <property type="entry name" value="SUCCINATE DEHYDROGENASE HYDROPHOBIC MEMBRANE ANCHOR SUBUNIT"/>
    <property type="match status" value="1"/>
</dbReference>
<keyword evidence="8" id="KW-0816">Tricarboxylic acid cycle</keyword>
<keyword evidence="11" id="KW-0479">Metal-binding</keyword>
<feature type="transmembrane region" description="Helical" evidence="16">
    <location>
        <begin position="12"/>
        <end position="33"/>
    </location>
</feature>
<dbReference type="PROSITE" id="PS51257">
    <property type="entry name" value="PROKAR_LIPOPROTEIN"/>
    <property type="match status" value="1"/>
</dbReference>
<dbReference type="NCBIfam" id="TIGR02968">
    <property type="entry name" value="succ_dehyd_anc"/>
    <property type="match status" value="1"/>
</dbReference>
<reference evidence="17" key="1">
    <citation type="submission" date="2018-06" db="EMBL/GenBank/DDBJ databases">
        <authorList>
            <person name="Zhirakovskaya E."/>
        </authorList>
    </citation>
    <scope>NUCLEOTIDE SEQUENCE</scope>
</reference>
<dbReference type="PIRSF" id="PIRSF000169">
    <property type="entry name" value="SDH_D"/>
    <property type="match status" value="1"/>
</dbReference>
<proteinExistence type="predicted"/>
<dbReference type="EMBL" id="UOFP01000315">
    <property type="protein sequence ID" value="VAW90206.1"/>
    <property type="molecule type" value="Genomic_DNA"/>
</dbReference>
<keyword evidence="9" id="KW-0349">Heme</keyword>
<dbReference type="InterPro" id="IPR014312">
    <property type="entry name" value="Succ_DH_anchor"/>
</dbReference>
<dbReference type="Gene3D" id="1.20.1300.10">
    <property type="entry name" value="Fumarate reductase/succinate dehydrogenase, transmembrane subunit"/>
    <property type="match status" value="1"/>
</dbReference>
<evidence type="ECO:0000256" key="9">
    <source>
        <dbReference type="ARBA" id="ARBA00022617"/>
    </source>
</evidence>
<comment type="cofactor">
    <cofactor evidence="1">
        <name>heme</name>
        <dbReference type="ChEBI" id="CHEBI:30413"/>
    </cofactor>
</comment>
<keyword evidence="5" id="KW-0813">Transport</keyword>
<keyword evidence="12" id="KW-0249">Electron transport</keyword>
<evidence type="ECO:0000256" key="1">
    <source>
        <dbReference type="ARBA" id="ARBA00001971"/>
    </source>
</evidence>
<comment type="function">
    <text evidence="2">Membrane-anchoring subunit of succinate dehydrogenase (SDH).</text>
</comment>
<dbReference type="GO" id="GO:0005886">
    <property type="term" value="C:plasma membrane"/>
    <property type="evidence" value="ECO:0007669"/>
    <property type="project" value="UniProtKB-SubCell"/>
</dbReference>
<dbReference type="GO" id="GO:0006099">
    <property type="term" value="P:tricarboxylic acid cycle"/>
    <property type="evidence" value="ECO:0007669"/>
    <property type="project" value="UniProtKB-UniPathway"/>
</dbReference>
<name>A0A3B1ABL7_9ZZZZ</name>
<evidence type="ECO:0000256" key="7">
    <source>
        <dbReference type="ARBA" id="ARBA00022519"/>
    </source>
</evidence>
<evidence type="ECO:0000256" key="10">
    <source>
        <dbReference type="ARBA" id="ARBA00022692"/>
    </source>
</evidence>
<keyword evidence="13 16" id="KW-1133">Transmembrane helix</keyword>
<evidence type="ECO:0000256" key="12">
    <source>
        <dbReference type="ARBA" id="ARBA00022982"/>
    </source>
</evidence>
<evidence type="ECO:0000256" key="8">
    <source>
        <dbReference type="ARBA" id="ARBA00022532"/>
    </source>
</evidence>
<comment type="pathway">
    <text evidence="4">Carbohydrate metabolism; tricarboxylic acid cycle.</text>
</comment>
<protein>
    <submittedName>
        <fullName evidence="17">Succinate dehydrogenase hydrophobic membrane anchor protein</fullName>
    </submittedName>
</protein>
<keyword evidence="15 16" id="KW-0472">Membrane</keyword>
<dbReference type="InterPro" id="IPR000701">
    <property type="entry name" value="SuccDH_FuR_B_TM-su"/>
</dbReference>
<comment type="subcellular location">
    <subcellularLocation>
        <location evidence="3">Cell inner membrane</location>
        <topology evidence="3">Multi-pass membrane protein</topology>
    </subcellularLocation>
</comment>
<accession>A0A3B1ABL7</accession>